<dbReference type="EMBL" id="BJLQ01000065">
    <property type="protein sequence ID" value="GEA85969.1"/>
    <property type="molecule type" value="Genomic_DNA"/>
</dbReference>
<evidence type="ECO:0000256" key="1">
    <source>
        <dbReference type="ARBA" id="ARBA00004196"/>
    </source>
</evidence>
<dbReference type="RefSeq" id="WP_048344159.1">
    <property type="nucleotide sequence ID" value="NZ_BJLQ01000065.1"/>
</dbReference>
<reference evidence="5 6" key="1">
    <citation type="submission" date="2019-06" db="EMBL/GenBank/DDBJ databases">
        <title>Whole genome shotgun sequence of Cellulomonas gelida NBRC 3748.</title>
        <authorList>
            <person name="Hosoyama A."/>
            <person name="Uohara A."/>
            <person name="Ohji S."/>
            <person name="Ichikawa N."/>
        </authorList>
    </citation>
    <scope>NUCLEOTIDE SEQUENCE [LARGE SCALE GENOMIC DNA]</scope>
    <source>
        <strain evidence="5 6">NBRC 3748</strain>
    </source>
</reference>
<dbReference type="OrthoDB" id="9773673at2"/>
<dbReference type="GO" id="GO:0030246">
    <property type="term" value="F:carbohydrate binding"/>
    <property type="evidence" value="ECO:0007669"/>
    <property type="project" value="TreeGrafter"/>
</dbReference>
<comment type="caution">
    <text evidence="5">The sequence shown here is derived from an EMBL/GenBank/DDBJ whole genome shotgun (WGS) entry which is preliminary data.</text>
</comment>
<keyword evidence="5" id="KW-0675">Receptor</keyword>
<dbReference type="InterPro" id="IPR025997">
    <property type="entry name" value="SBP_2_dom"/>
</dbReference>
<evidence type="ECO:0000256" key="3">
    <source>
        <dbReference type="SAM" id="SignalP"/>
    </source>
</evidence>
<dbReference type="Gene3D" id="3.40.50.2300">
    <property type="match status" value="2"/>
</dbReference>
<organism evidence="5 6">
    <name type="scientific">Cellulomonas gelida</name>
    <dbReference type="NCBI Taxonomy" id="1712"/>
    <lineage>
        <taxon>Bacteria</taxon>
        <taxon>Bacillati</taxon>
        <taxon>Actinomycetota</taxon>
        <taxon>Actinomycetes</taxon>
        <taxon>Micrococcales</taxon>
        <taxon>Cellulomonadaceae</taxon>
        <taxon>Cellulomonas</taxon>
    </lineage>
</organism>
<comment type="subcellular location">
    <subcellularLocation>
        <location evidence="1">Cell envelope</location>
    </subcellularLocation>
</comment>
<feature type="domain" description="Periplasmic binding protein" evidence="4">
    <location>
        <begin position="36"/>
        <end position="312"/>
    </location>
</feature>
<evidence type="ECO:0000313" key="6">
    <source>
        <dbReference type="Proteomes" id="UP000320461"/>
    </source>
</evidence>
<protein>
    <submittedName>
        <fullName evidence="5">Multiple sugar-binding periplasmic receptor ChvE</fullName>
    </submittedName>
</protein>
<dbReference type="SUPFAM" id="SSF53822">
    <property type="entry name" value="Periplasmic binding protein-like I"/>
    <property type="match status" value="1"/>
</dbReference>
<proteinExistence type="predicted"/>
<dbReference type="Pfam" id="PF13407">
    <property type="entry name" value="Peripla_BP_4"/>
    <property type="match status" value="1"/>
</dbReference>
<keyword evidence="2 3" id="KW-0732">Signal</keyword>
<dbReference type="InterPro" id="IPR050555">
    <property type="entry name" value="Bact_Solute-Bind_Prot2"/>
</dbReference>
<accession>A0A4Y3KNI5</accession>
<name>A0A4Y3KNI5_9CELL</name>
<evidence type="ECO:0000256" key="2">
    <source>
        <dbReference type="ARBA" id="ARBA00022729"/>
    </source>
</evidence>
<dbReference type="PROSITE" id="PS51257">
    <property type="entry name" value="PROKAR_LIPOPROTEIN"/>
    <property type="match status" value="1"/>
</dbReference>
<dbReference type="Proteomes" id="UP000320461">
    <property type="component" value="Unassembled WGS sequence"/>
</dbReference>
<keyword evidence="6" id="KW-1185">Reference proteome</keyword>
<dbReference type="GO" id="GO:0030288">
    <property type="term" value="C:outer membrane-bounded periplasmic space"/>
    <property type="evidence" value="ECO:0007669"/>
    <property type="project" value="TreeGrafter"/>
</dbReference>
<dbReference type="AlphaFoldDB" id="A0A4Y3KNI5"/>
<gene>
    <name evidence="5" type="primary">chvE</name>
    <name evidence="5" type="ORF">CGE01nite_32200</name>
</gene>
<sequence>MSPRTTRTAALLVVGVLTLTAGCAGGPALDEKPSVGIAMPTTKQLRWVADGDNLSEQFGSLGFDVSMQYADDDADAQVQQIEEMVDQGVDALVIGAVDASALTAVLSSAREAGVSVVSYDRLIVGGADVDYYASFDNRRVGTMQANSLLEGVGVLDATGEPTGAKGPFAIELFAGSPDDNNAHVFFEGAMAVLAPYLESGVLVVPSGQTTFEKVATPGWSPETAAARMATLLGPYRAGTRLAGVLSPNDGIAQAVLPATADLGYLPVVTGQDAEIPAVQSVARGEQHSTVYKDTRQLAEVTVQMVRSLLTGAEPEVNDTSSYDNGAGVVPTFLLSPQLVTKDNYRAVLVDSGYYTAEEIG</sequence>
<dbReference type="PANTHER" id="PTHR30036">
    <property type="entry name" value="D-XYLOSE-BINDING PERIPLASMIC PROTEIN"/>
    <property type="match status" value="1"/>
</dbReference>
<feature type="chain" id="PRO_5038819433" evidence="3">
    <location>
        <begin position="24"/>
        <end position="360"/>
    </location>
</feature>
<dbReference type="InterPro" id="IPR028082">
    <property type="entry name" value="Peripla_BP_I"/>
</dbReference>
<feature type="signal peptide" evidence="3">
    <location>
        <begin position="1"/>
        <end position="23"/>
    </location>
</feature>
<dbReference type="PANTHER" id="PTHR30036:SF1">
    <property type="entry name" value="D-XYLOSE-BINDING PERIPLASMIC PROTEIN"/>
    <property type="match status" value="1"/>
</dbReference>
<evidence type="ECO:0000259" key="4">
    <source>
        <dbReference type="Pfam" id="PF13407"/>
    </source>
</evidence>
<dbReference type="CDD" id="cd19994">
    <property type="entry name" value="PBP1_ChvE"/>
    <property type="match status" value="1"/>
</dbReference>
<evidence type="ECO:0000313" key="5">
    <source>
        <dbReference type="EMBL" id="GEA85969.1"/>
    </source>
</evidence>